<evidence type="ECO:0000313" key="5">
    <source>
        <dbReference type="EMBL" id="MBC8575547.1"/>
    </source>
</evidence>
<keyword evidence="3" id="KW-0597">Phosphoprotein</keyword>
<name>A0ABR7NI91_9FIRM</name>
<sequence length="107" mass="11736">MALVHLKFSFDGIPGASIPREWSHSGVVGSGDMEVLLTRREQNGRVNVTVCTPVSGFDRVWELVLRRFVAESGCGDLELEINDNNATPFVVGLRLRQALLEARGGEI</sequence>
<evidence type="ECO:0000313" key="6">
    <source>
        <dbReference type="Proteomes" id="UP000658131"/>
    </source>
</evidence>
<dbReference type="HAMAP" id="MF_00710">
    <property type="entry name" value="Malonate_deCO2ase_dsu"/>
    <property type="match status" value="1"/>
</dbReference>
<comment type="subcellular location">
    <subcellularLocation>
        <location evidence="1">Cytoplasm</location>
    </subcellularLocation>
</comment>
<evidence type="ECO:0000256" key="3">
    <source>
        <dbReference type="ARBA" id="ARBA00022553"/>
    </source>
</evidence>
<dbReference type="Proteomes" id="UP000658131">
    <property type="component" value="Unassembled WGS sequence"/>
</dbReference>
<evidence type="ECO:0000256" key="4">
    <source>
        <dbReference type="NCBIfam" id="TIGR03130"/>
    </source>
</evidence>
<dbReference type="Pfam" id="PF06857">
    <property type="entry name" value="ACP"/>
    <property type="match status" value="1"/>
</dbReference>
<keyword evidence="2" id="KW-0963">Cytoplasm</keyword>
<keyword evidence="6" id="KW-1185">Reference proteome</keyword>
<dbReference type="EMBL" id="JACRTB010000005">
    <property type="protein sequence ID" value="MBC8575547.1"/>
    <property type="molecule type" value="Genomic_DNA"/>
</dbReference>
<evidence type="ECO:0000256" key="1">
    <source>
        <dbReference type="ARBA" id="ARBA00004496"/>
    </source>
</evidence>
<proteinExistence type="inferred from homology"/>
<dbReference type="RefSeq" id="WP_262399171.1">
    <property type="nucleotide sequence ID" value="NZ_JACRTB010000005.1"/>
</dbReference>
<gene>
    <name evidence="5" type="primary">mdcC</name>
    <name evidence="5" type="ORF">H8717_03850</name>
</gene>
<organism evidence="5 6">
    <name type="scientific">Yanshouia hominis</name>
    <dbReference type="NCBI Taxonomy" id="2763673"/>
    <lineage>
        <taxon>Bacteria</taxon>
        <taxon>Bacillati</taxon>
        <taxon>Bacillota</taxon>
        <taxon>Clostridia</taxon>
        <taxon>Eubacteriales</taxon>
        <taxon>Oscillospiraceae</taxon>
        <taxon>Yanshouia</taxon>
    </lineage>
</organism>
<dbReference type="NCBIfam" id="TIGR03130">
    <property type="entry name" value="malonate_delta"/>
    <property type="match status" value="1"/>
</dbReference>
<dbReference type="InterPro" id="IPR023439">
    <property type="entry name" value="Mal_deCO2ase/Cit_lyase_ACP"/>
</dbReference>
<reference evidence="5 6" key="1">
    <citation type="submission" date="2020-08" db="EMBL/GenBank/DDBJ databases">
        <title>Genome public.</title>
        <authorList>
            <person name="Liu C."/>
            <person name="Sun Q."/>
        </authorList>
    </citation>
    <scope>NUCLEOTIDE SEQUENCE [LARGE SCALE GENOMIC DNA]</scope>
    <source>
        <strain evidence="5 6">BX1</strain>
    </source>
</reference>
<accession>A0ABR7NI91</accession>
<protein>
    <recommendedName>
        <fullName evidence="4">Malonate decarboxylase acyl carrier protein</fullName>
    </recommendedName>
</protein>
<dbReference type="InterPro" id="IPR009662">
    <property type="entry name" value="Malonate_deCO2ase_dsu"/>
</dbReference>
<comment type="caution">
    <text evidence="5">The sequence shown here is derived from an EMBL/GenBank/DDBJ whole genome shotgun (WGS) entry which is preliminary data.</text>
</comment>
<evidence type="ECO:0000256" key="2">
    <source>
        <dbReference type="ARBA" id="ARBA00022490"/>
    </source>
</evidence>